<evidence type="ECO:0000256" key="1">
    <source>
        <dbReference type="ARBA" id="ARBA00022737"/>
    </source>
</evidence>
<evidence type="ECO:0000259" key="2">
    <source>
        <dbReference type="Pfam" id="PF24809"/>
    </source>
</evidence>
<dbReference type="InterPro" id="IPR056125">
    <property type="entry name" value="DUF7708"/>
</dbReference>
<comment type="caution">
    <text evidence="4">The sequence shown here is derived from an EMBL/GenBank/DDBJ whole genome shotgun (WGS) entry which is preliminary data.</text>
</comment>
<evidence type="ECO:0008006" key="6">
    <source>
        <dbReference type="Google" id="ProtNLM"/>
    </source>
</evidence>
<keyword evidence="1" id="KW-0677">Repeat</keyword>
<name>A0ABR1SN44_9PEZI</name>
<evidence type="ECO:0000313" key="4">
    <source>
        <dbReference type="EMBL" id="KAK8035740.1"/>
    </source>
</evidence>
<dbReference type="InterPro" id="IPR056884">
    <property type="entry name" value="NPHP3-like_N"/>
</dbReference>
<gene>
    <name evidence="4" type="ORF">PG991_001813</name>
</gene>
<reference evidence="4 5" key="1">
    <citation type="submission" date="2023-01" db="EMBL/GenBank/DDBJ databases">
        <title>Analysis of 21 Apiospora genomes using comparative genomics revels a genus with tremendous synthesis potential of carbohydrate active enzymes and secondary metabolites.</title>
        <authorList>
            <person name="Sorensen T."/>
        </authorList>
    </citation>
    <scope>NUCLEOTIDE SEQUENCE [LARGE SCALE GENOMIC DNA]</scope>
    <source>
        <strain evidence="4 5">CBS 20057</strain>
    </source>
</reference>
<keyword evidence="5" id="KW-1185">Reference proteome</keyword>
<accession>A0ABR1SN44</accession>
<dbReference type="Pfam" id="PF24883">
    <property type="entry name" value="NPHP3_N"/>
    <property type="match status" value="1"/>
</dbReference>
<evidence type="ECO:0000313" key="5">
    <source>
        <dbReference type="Proteomes" id="UP001396898"/>
    </source>
</evidence>
<dbReference type="Proteomes" id="UP001396898">
    <property type="component" value="Unassembled WGS sequence"/>
</dbReference>
<dbReference type="Pfam" id="PF24809">
    <property type="entry name" value="DUF7708"/>
    <property type="match status" value="1"/>
</dbReference>
<dbReference type="PANTHER" id="PTHR40619">
    <property type="entry name" value="FUNGAL STAND N-TERMINAL GOODBYE DOMAIN-CONTAINING PROTEIN"/>
    <property type="match status" value="1"/>
</dbReference>
<evidence type="ECO:0000259" key="3">
    <source>
        <dbReference type="Pfam" id="PF24883"/>
    </source>
</evidence>
<sequence length="583" mass="65762">MASTSAISITECIPQLIVSVPDAPPQLEANRLGDSPTSQVKEFNQIITEFKERHPNEPAARIEKGCSIRSKTSWQEVLKVLEDAATEYARTKGFKGALKKTKEFIESKADTAQRVSSVIPDVDYAKPILGSLNFLLQTFQQTCKVREDVEAGIEKLKKNFGLVEDYVSMYSANGKVVDAVTTLYITILKAIEEVIGYYTQHIFVKGLKALWDGKNYEKSLLKCLEDITKNGNELIHEADTAHKQVTSRVAEGVEEDQRTENIEHMFESLLQRANSNISAMVKEALVAQEIKHKKELERNERERQFLHRLIEQREVSPQPPLIVAPTVVTQQALLEFLDSAGMETDDMDYITSQRELIVAGGQDRTEQIMKSPQLREWLVQAESKELLIHGNSEPAPISPISFFCALLMRNLRGVEQFKSLAFFCGSHPYDDLGGARPMIMSLLAQLLEQQRFDLSFIDHELAYSMDGGAIEAFCYVFGQLVHQVKSTESVFCVVDGINFYEGLGEESLQEMAYVLRSLLDLTRESGAVFKILVTSPSITEDTRQAIEDENYLALPEQAMNTLGFSDLRFERQWQEGLSTVEYE</sequence>
<proteinExistence type="predicted"/>
<dbReference type="EMBL" id="JAQQWI010000005">
    <property type="protein sequence ID" value="KAK8035740.1"/>
    <property type="molecule type" value="Genomic_DNA"/>
</dbReference>
<organism evidence="4 5">
    <name type="scientific">Apiospora marii</name>
    <dbReference type="NCBI Taxonomy" id="335849"/>
    <lineage>
        <taxon>Eukaryota</taxon>
        <taxon>Fungi</taxon>
        <taxon>Dikarya</taxon>
        <taxon>Ascomycota</taxon>
        <taxon>Pezizomycotina</taxon>
        <taxon>Sordariomycetes</taxon>
        <taxon>Xylariomycetidae</taxon>
        <taxon>Amphisphaeriales</taxon>
        <taxon>Apiosporaceae</taxon>
        <taxon>Apiospora</taxon>
    </lineage>
</organism>
<dbReference type="PANTHER" id="PTHR40619:SF3">
    <property type="entry name" value="FUNGAL STAND N-TERMINAL GOODBYE DOMAIN-CONTAINING PROTEIN"/>
    <property type="match status" value="1"/>
</dbReference>
<protein>
    <recommendedName>
        <fullName evidence="6">Fungal STAND N-terminal Goodbye domain-containing protein</fullName>
    </recommendedName>
</protein>
<feature type="domain" description="Nephrocystin 3-like N-terminal" evidence="3">
    <location>
        <begin position="366"/>
        <end position="535"/>
    </location>
</feature>
<feature type="domain" description="DUF7708" evidence="2">
    <location>
        <begin position="123"/>
        <end position="244"/>
    </location>
</feature>